<accession>A0A1L7XF69</accession>
<dbReference type="EMBL" id="FJOG01000024">
    <property type="protein sequence ID" value="CZR63689.1"/>
    <property type="molecule type" value="Genomic_DNA"/>
</dbReference>
<evidence type="ECO:0000256" key="1">
    <source>
        <dbReference type="SAM" id="MobiDB-lite"/>
    </source>
</evidence>
<dbReference type="PANTHER" id="PTHR36681:SF3">
    <property type="entry name" value="NUCLEAR GTPASE, GERMINAL CENTER-ASSOCIATED, TANDEM DUPLICATE 3"/>
    <property type="match status" value="1"/>
</dbReference>
<keyword evidence="3" id="KW-1185">Reference proteome</keyword>
<gene>
    <name evidence="2" type="ORF">PAC_13586</name>
</gene>
<reference evidence="2 3" key="1">
    <citation type="submission" date="2016-03" db="EMBL/GenBank/DDBJ databases">
        <authorList>
            <person name="Ploux O."/>
        </authorList>
    </citation>
    <scope>NUCLEOTIDE SEQUENCE [LARGE SCALE GENOMIC DNA]</scope>
    <source>
        <strain evidence="2 3">UAMH 11012</strain>
    </source>
</reference>
<protein>
    <submittedName>
        <fullName evidence="2">Uncharacterized protein</fullName>
    </submittedName>
</protein>
<evidence type="ECO:0000313" key="3">
    <source>
        <dbReference type="Proteomes" id="UP000184330"/>
    </source>
</evidence>
<dbReference type="Proteomes" id="UP000184330">
    <property type="component" value="Unassembled WGS sequence"/>
</dbReference>
<feature type="region of interest" description="Disordered" evidence="1">
    <location>
        <begin position="188"/>
        <end position="227"/>
    </location>
</feature>
<dbReference type="PANTHER" id="PTHR36681">
    <property type="entry name" value="NUCLEAR GTPASE, GERMINAL CENTER-ASSOCIATED, TANDEM DUPLICATE 3"/>
    <property type="match status" value="1"/>
</dbReference>
<dbReference type="AlphaFoldDB" id="A0A1L7XF69"/>
<name>A0A1L7XF69_9HELO</name>
<proteinExistence type="predicted"/>
<dbReference type="OrthoDB" id="3598281at2759"/>
<dbReference type="STRING" id="576137.A0A1L7XF69"/>
<evidence type="ECO:0000313" key="2">
    <source>
        <dbReference type="EMBL" id="CZR63689.1"/>
    </source>
</evidence>
<sequence length="227" mass="25730">MRVEYAPRGKRGRLDENCRGIIFGAVILSSIRATAPNQKQSKVIFDDTIQDAANEAHRLVKPKVIDFWGPVYTQCADEIGRGHFKRNQATHSEYVKKTARPMYKKASAAIRHAFKKMFDNLPDQFKEGTRPALTQIKEKFEQFLHSHTVRSDGLTNEKGESIATVKLLSEILGHLTKLKAAWGQEVVVPPEVEEEESEDDDINIDDLEDPDDGDDDYIEIDDDSDED</sequence>
<organism evidence="2 3">
    <name type="scientific">Phialocephala subalpina</name>
    <dbReference type="NCBI Taxonomy" id="576137"/>
    <lineage>
        <taxon>Eukaryota</taxon>
        <taxon>Fungi</taxon>
        <taxon>Dikarya</taxon>
        <taxon>Ascomycota</taxon>
        <taxon>Pezizomycotina</taxon>
        <taxon>Leotiomycetes</taxon>
        <taxon>Helotiales</taxon>
        <taxon>Mollisiaceae</taxon>
        <taxon>Phialocephala</taxon>
        <taxon>Phialocephala fortinii species complex</taxon>
    </lineage>
</organism>
<feature type="compositionally biased region" description="Acidic residues" evidence="1">
    <location>
        <begin position="191"/>
        <end position="227"/>
    </location>
</feature>